<keyword evidence="3" id="KW-1003">Cell membrane</keyword>
<dbReference type="InterPro" id="IPR010052">
    <property type="entry name" value="T2SS_protein-GspI"/>
</dbReference>
<protein>
    <submittedName>
        <fullName evidence="10">Prepilin-type N-terminal cleavage/methylation domain-containing protein</fullName>
    </submittedName>
</protein>
<evidence type="ECO:0000256" key="9">
    <source>
        <dbReference type="SAM" id="Phobius"/>
    </source>
</evidence>
<keyword evidence="5" id="KW-0997">Cell inner membrane</keyword>
<dbReference type="PANTHER" id="PTHR38779:SF2">
    <property type="entry name" value="TYPE II SECRETION SYSTEM PROTEIN I-RELATED"/>
    <property type="match status" value="1"/>
</dbReference>
<name>A0ABS5S825_9BACT</name>
<dbReference type="NCBIfam" id="TIGR02532">
    <property type="entry name" value="IV_pilin_GFxxxE"/>
    <property type="match status" value="1"/>
</dbReference>
<comment type="subcellular location">
    <subcellularLocation>
        <location evidence="1">Cell inner membrane</location>
        <topology evidence="1">Single-pass membrane protein</topology>
    </subcellularLocation>
</comment>
<dbReference type="PANTHER" id="PTHR38779">
    <property type="entry name" value="TYPE II SECRETION SYSTEM PROTEIN I-RELATED"/>
    <property type="match status" value="1"/>
</dbReference>
<evidence type="ECO:0000256" key="4">
    <source>
        <dbReference type="ARBA" id="ARBA00022481"/>
    </source>
</evidence>
<comment type="similarity">
    <text evidence="2">Belongs to the GSP I family.</text>
</comment>
<dbReference type="RefSeq" id="WP_214173535.1">
    <property type="nucleotide sequence ID" value="NZ_JAHCVK010000001.1"/>
</dbReference>
<accession>A0ABS5S825</accession>
<evidence type="ECO:0000256" key="5">
    <source>
        <dbReference type="ARBA" id="ARBA00022519"/>
    </source>
</evidence>
<evidence type="ECO:0000313" key="11">
    <source>
        <dbReference type="Proteomes" id="UP000756860"/>
    </source>
</evidence>
<evidence type="ECO:0000256" key="1">
    <source>
        <dbReference type="ARBA" id="ARBA00004377"/>
    </source>
</evidence>
<dbReference type="EMBL" id="JAHCVK010000001">
    <property type="protein sequence ID" value="MBT0651525.1"/>
    <property type="molecule type" value="Genomic_DNA"/>
</dbReference>
<feature type="transmembrane region" description="Helical" evidence="9">
    <location>
        <begin position="6"/>
        <end position="29"/>
    </location>
</feature>
<dbReference type="Pfam" id="PF07963">
    <property type="entry name" value="N_methyl"/>
    <property type="match status" value="1"/>
</dbReference>
<evidence type="ECO:0000256" key="2">
    <source>
        <dbReference type="ARBA" id="ARBA00008358"/>
    </source>
</evidence>
<keyword evidence="8 9" id="KW-0472">Membrane</keyword>
<proteinExistence type="inferred from homology"/>
<evidence type="ECO:0000256" key="6">
    <source>
        <dbReference type="ARBA" id="ARBA00022692"/>
    </source>
</evidence>
<dbReference type="Proteomes" id="UP000756860">
    <property type="component" value="Unassembled WGS sequence"/>
</dbReference>
<evidence type="ECO:0000256" key="8">
    <source>
        <dbReference type="ARBA" id="ARBA00023136"/>
    </source>
</evidence>
<comment type="caution">
    <text evidence="10">The sequence shown here is derived from an EMBL/GenBank/DDBJ whole genome shotgun (WGS) entry which is preliminary data.</text>
</comment>
<dbReference type="PROSITE" id="PS00409">
    <property type="entry name" value="PROKAR_NTER_METHYL"/>
    <property type="match status" value="1"/>
</dbReference>
<organism evidence="10 11">
    <name type="scientific">Geomobilimonas luticola</name>
    <dbReference type="NCBI Taxonomy" id="1114878"/>
    <lineage>
        <taxon>Bacteria</taxon>
        <taxon>Pseudomonadati</taxon>
        <taxon>Thermodesulfobacteriota</taxon>
        <taxon>Desulfuromonadia</taxon>
        <taxon>Geobacterales</taxon>
        <taxon>Geobacteraceae</taxon>
        <taxon>Geomobilimonas</taxon>
    </lineage>
</organism>
<reference evidence="10 11" key="1">
    <citation type="submission" date="2021-05" db="EMBL/GenBank/DDBJ databases">
        <title>The draft genome of Geobacter luticola JCM 17780.</title>
        <authorList>
            <person name="Xu Z."/>
            <person name="Masuda Y."/>
            <person name="Itoh H."/>
            <person name="Senoo K."/>
        </authorList>
    </citation>
    <scope>NUCLEOTIDE SEQUENCE [LARGE SCALE GENOMIC DNA]</scope>
    <source>
        <strain evidence="10 11">JCM 17780</strain>
    </source>
</reference>
<evidence type="ECO:0000256" key="3">
    <source>
        <dbReference type="ARBA" id="ARBA00022475"/>
    </source>
</evidence>
<dbReference type="InterPro" id="IPR012902">
    <property type="entry name" value="N_methyl_site"/>
</dbReference>
<evidence type="ECO:0000313" key="10">
    <source>
        <dbReference type="EMBL" id="MBT0651525.1"/>
    </source>
</evidence>
<keyword evidence="4" id="KW-0488">Methylation</keyword>
<sequence>MKGFTLLEVMVALAILAGVILTVITSYNYHLGVVVRDRQETEAMLLARAKLDDPDFLKQRQTSGNFAPRHPDVTWKVETASAGIPGVDRLTFTVGWDGDRHKLTLTKYLESTAGAPGS</sequence>
<gene>
    <name evidence="10" type="ORF">KI810_00515</name>
</gene>
<keyword evidence="6 9" id="KW-0812">Transmembrane</keyword>
<keyword evidence="7 9" id="KW-1133">Transmembrane helix</keyword>
<keyword evidence="11" id="KW-1185">Reference proteome</keyword>
<evidence type="ECO:0000256" key="7">
    <source>
        <dbReference type="ARBA" id="ARBA00022989"/>
    </source>
</evidence>